<comment type="similarity">
    <text evidence="1">Belongs to the AFG1 ATPase family.</text>
</comment>
<sequence length="98" mass="11656">MRSDDSFSPRQSLLRPPPPIRGLYIYGGVGQGKTMIMDAFFDCLHIKNKLRLHFHQFMQEVQEKLHRVKAERRYEDPLFEVSKQIRSQAQVLCFDEFQ</sequence>
<organism evidence="4 5">
    <name type="scientific">Cystoisospora suis</name>
    <dbReference type="NCBI Taxonomy" id="483139"/>
    <lineage>
        <taxon>Eukaryota</taxon>
        <taxon>Sar</taxon>
        <taxon>Alveolata</taxon>
        <taxon>Apicomplexa</taxon>
        <taxon>Conoidasida</taxon>
        <taxon>Coccidia</taxon>
        <taxon>Eucoccidiorida</taxon>
        <taxon>Eimeriorina</taxon>
        <taxon>Sarcocystidae</taxon>
        <taxon>Cystoisospora</taxon>
    </lineage>
</organism>
<dbReference type="GeneID" id="94431477"/>
<dbReference type="VEuPathDB" id="ToxoDB:CSUI_008128"/>
<evidence type="ECO:0000313" key="5">
    <source>
        <dbReference type="Proteomes" id="UP000221165"/>
    </source>
</evidence>
<dbReference type="Proteomes" id="UP000221165">
    <property type="component" value="Unassembled WGS sequence"/>
</dbReference>
<gene>
    <name evidence="4" type="ORF">CSUI_008128</name>
</gene>
<dbReference type="GO" id="GO:0016887">
    <property type="term" value="F:ATP hydrolysis activity"/>
    <property type="evidence" value="ECO:0007669"/>
    <property type="project" value="InterPro"/>
</dbReference>
<dbReference type="PANTHER" id="PTHR12169:SF6">
    <property type="entry name" value="AFG1-LIKE ATPASE"/>
    <property type="match status" value="1"/>
</dbReference>
<feature type="non-terminal residue" evidence="4">
    <location>
        <position position="98"/>
    </location>
</feature>
<reference evidence="4 5" key="1">
    <citation type="journal article" date="2017" name="Int. J. Parasitol.">
        <title>The genome of the protozoan parasite Cystoisospora suis and a reverse vaccinology approach to identify vaccine candidates.</title>
        <authorList>
            <person name="Palmieri N."/>
            <person name="Shrestha A."/>
            <person name="Ruttkowski B."/>
            <person name="Beck T."/>
            <person name="Vogl C."/>
            <person name="Tomley F."/>
            <person name="Blake D.P."/>
            <person name="Joachim A."/>
        </authorList>
    </citation>
    <scope>NUCLEOTIDE SEQUENCE [LARGE SCALE GENOMIC DNA]</scope>
    <source>
        <strain evidence="4 5">Wien I</strain>
    </source>
</reference>
<keyword evidence="2" id="KW-0547">Nucleotide-binding</keyword>
<evidence type="ECO:0000256" key="2">
    <source>
        <dbReference type="ARBA" id="ARBA00022741"/>
    </source>
</evidence>
<protein>
    <submittedName>
        <fullName evidence="4">Afg1 family protein</fullName>
    </submittedName>
</protein>
<dbReference type="OrthoDB" id="328905at2759"/>
<name>A0A2C6KKG5_9APIC</name>
<dbReference type="GO" id="GO:0005737">
    <property type="term" value="C:cytoplasm"/>
    <property type="evidence" value="ECO:0007669"/>
    <property type="project" value="TreeGrafter"/>
</dbReference>
<dbReference type="AlphaFoldDB" id="A0A2C6KKG5"/>
<dbReference type="EMBL" id="MIGC01004472">
    <property type="protein sequence ID" value="PHJ18047.1"/>
    <property type="molecule type" value="Genomic_DNA"/>
</dbReference>
<accession>A0A2C6KKG5</accession>
<comment type="caution">
    <text evidence="4">The sequence shown here is derived from an EMBL/GenBank/DDBJ whole genome shotgun (WGS) entry which is preliminary data.</text>
</comment>
<dbReference type="InterPro" id="IPR027417">
    <property type="entry name" value="P-loop_NTPase"/>
</dbReference>
<dbReference type="SUPFAM" id="SSF52540">
    <property type="entry name" value="P-loop containing nucleoside triphosphate hydrolases"/>
    <property type="match status" value="1"/>
</dbReference>
<evidence type="ECO:0000256" key="3">
    <source>
        <dbReference type="ARBA" id="ARBA00022840"/>
    </source>
</evidence>
<keyword evidence="3" id="KW-0067">ATP-binding</keyword>
<keyword evidence="5" id="KW-1185">Reference proteome</keyword>
<dbReference type="RefSeq" id="XP_067919758.1">
    <property type="nucleotide sequence ID" value="XM_068068266.1"/>
</dbReference>
<dbReference type="PANTHER" id="PTHR12169">
    <property type="entry name" value="ATPASE N2B"/>
    <property type="match status" value="1"/>
</dbReference>
<evidence type="ECO:0000313" key="4">
    <source>
        <dbReference type="EMBL" id="PHJ18047.1"/>
    </source>
</evidence>
<dbReference type="Pfam" id="PF03969">
    <property type="entry name" value="AFG1_ATPase"/>
    <property type="match status" value="1"/>
</dbReference>
<dbReference type="GO" id="GO:0005524">
    <property type="term" value="F:ATP binding"/>
    <property type="evidence" value="ECO:0007669"/>
    <property type="project" value="UniProtKB-KW"/>
</dbReference>
<evidence type="ECO:0000256" key="1">
    <source>
        <dbReference type="ARBA" id="ARBA00010322"/>
    </source>
</evidence>
<dbReference type="InterPro" id="IPR005654">
    <property type="entry name" value="ATPase_AFG1-like"/>
</dbReference>
<dbReference type="Gene3D" id="3.40.50.300">
    <property type="entry name" value="P-loop containing nucleotide triphosphate hydrolases"/>
    <property type="match status" value="1"/>
</dbReference>
<proteinExistence type="inferred from homology"/>